<gene>
    <name evidence="2" type="ORF">ACJRO7_035780</name>
</gene>
<reference evidence="2 3" key="1">
    <citation type="submission" date="2024-11" db="EMBL/GenBank/DDBJ databases">
        <title>Chromosome-level genome assembly of Eucalyptus globulus Labill. provides insights into its genome evolution.</title>
        <authorList>
            <person name="Li X."/>
        </authorList>
    </citation>
    <scope>NUCLEOTIDE SEQUENCE [LARGE SCALE GENOMIC DNA]</scope>
    <source>
        <strain evidence="2">CL2024</strain>
        <tissue evidence="2">Fresh tender leaves</tissue>
    </source>
</reference>
<evidence type="ECO:0000256" key="1">
    <source>
        <dbReference type="ARBA" id="ARBA00022801"/>
    </source>
</evidence>
<dbReference type="Proteomes" id="UP001634007">
    <property type="component" value="Unassembled WGS sequence"/>
</dbReference>
<name>A0ABD3JC74_EUCGL</name>
<dbReference type="InterPro" id="IPR051058">
    <property type="entry name" value="GDSL_Est/Lipase"/>
</dbReference>
<comment type="caution">
    <text evidence="2">The sequence shown here is derived from an EMBL/GenBank/DDBJ whole genome shotgun (WGS) entry which is preliminary data.</text>
</comment>
<dbReference type="GO" id="GO:0016787">
    <property type="term" value="F:hydrolase activity"/>
    <property type="evidence" value="ECO:0007669"/>
    <property type="project" value="UniProtKB-KW"/>
</dbReference>
<keyword evidence="3" id="KW-1185">Reference proteome</keyword>
<dbReference type="Gene3D" id="3.40.50.1110">
    <property type="entry name" value="SGNH hydrolase"/>
    <property type="match status" value="1"/>
</dbReference>
<dbReference type="InterPro" id="IPR036514">
    <property type="entry name" value="SGNH_hydro_sf"/>
</dbReference>
<dbReference type="AlphaFoldDB" id="A0ABD3JC74"/>
<evidence type="ECO:0000313" key="2">
    <source>
        <dbReference type="EMBL" id="KAL3723666.1"/>
    </source>
</evidence>
<dbReference type="PANTHER" id="PTHR45648:SF180">
    <property type="entry name" value="OS04G0561800 PROTEIN"/>
    <property type="match status" value="1"/>
</dbReference>
<organism evidence="2 3">
    <name type="scientific">Eucalyptus globulus</name>
    <name type="common">Tasmanian blue gum</name>
    <dbReference type="NCBI Taxonomy" id="34317"/>
    <lineage>
        <taxon>Eukaryota</taxon>
        <taxon>Viridiplantae</taxon>
        <taxon>Streptophyta</taxon>
        <taxon>Embryophyta</taxon>
        <taxon>Tracheophyta</taxon>
        <taxon>Spermatophyta</taxon>
        <taxon>Magnoliopsida</taxon>
        <taxon>eudicotyledons</taxon>
        <taxon>Gunneridae</taxon>
        <taxon>Pentapetalae</taxon>
        <taxon>rosids</taxon>
        <taxon>malvids</taxon>
        <taxon>Myrtales</taxon>
        <taxon>Myrtaceae</taxon>
        <taxon>Myrtoideae</taxon>
        <taxon>Eucalypteae</taxon>
        <taxon>Eucalyptus</taxon>
    </lineage>
</organism>
<evidence type="ECO:0008006" key="4">
    <source>
        <dbReference type="Google" id="ProtNLM"/>
    </source>
</evidence>
<proteinExistence type="predicted"/>
<protein>
    <recommendedName>
        <fullName evidence="4">GDSL esterase/lipase</fullName>
    </recommendedName>
</protein>
<dbReference type="PANTHER" id="PTHR45648">
    <property type="entry name" value="GDSL LIPASE/ACYLHYDROLASE FAMILY PROTEIN (AFU_ORTHOLOGUE AFUA_4G14700)"/>
    <property type="match status" value="1"/>
</dbReference>
<evidence type="ECO:0000313" key="3">
    <source>
        <dbReference type="Proteomes" id="UP001634007"/>
    </source>
</evidence>
<keyword evidence="1" id="KW-0378">Hydrolase</keyword>
<accession>A0ABD3JC74</accession>
<sequence length="211" mass="23848">MTQQVQQFAMVQGNITRLLGPEKSAEFIANLLFFISIGSNDIPDHHQYNRTTVSLPQLMAAMQSNFTVQLTNLYNLGAWKFGIIGVPLLGCRPVVWVENLTKSGSGMIYSLENAYYMTYTMLKDPSSFGIKNIEKACCGKGWLNAEKACFINYNLNLCLKRKEFLFWDMYHPIEYASRLAAFALFNKNSSFVTPINFSQLAQASPIKLVLL</sequence>
<dbReference type="EMBL" id="JBJKBG010000009">
    <property type="protein sequence ID" value="KAL3723666.1"/>
    <property type="molecule type" value="Genomic_DNA"/>
</dbReference>